<feature type="binding site" evidence="5">
    <location>
        <position position="95"/>
    </location>
    <ligand>
        <name>FAD</name>
        <dbReference type="ChEBI" id="CHEBI:57692"/>
    </ligand>
</feature>
<comment type="cofactor">
    <cofactor evidence="1 5">
        <name>FAD</name>
        <dbReference type="ChEBI" id="CHEBI:57692"/>
    </cofactor>
</comment>
<dbReference type="Pfam" id="PF00732">
    <property type="entry name" value="GMC_oxred_N"/>
    <property type="match status" value="1"/>
</dbReference>
<dbReference type="InterPro" id="IPR000172">
    <property type="entry name" value="GMC_OxRdtase_N"/>
</dbReference>
<dbReference type="PANTHER" id="PTHR11552:SF147">
    <property type="entry name" value="CHOLINE DEHYDROGENASE, MITOCHONDRIAL"/>
    <property type="match status" value="1"/>
</dbReference>
<dbReference type="PANTHER" id="PTHR11552">
    <property type="entry name" value="GLUCOSE-METHANOL-CHOLINE GMC OXIDOREDUCTASE"/>
    <property type="match status" value="1"/>
</dbReference>
<keyword evidence="3" id="KW-0285">Flavoprotein</keyword>
<dbReference type="GO" id="GO:0016614">
    <property type="term" value="F:oxidoreductase activity, acting on CH-OH group of donors"/>
    <property type="evidence" value="ECO:0007669"/>
    <property type="project" value="InterPro"/>
</dbReference>
<feature type="domain" description="Glucose-methanol-choline oxidoreductase C-terminal" evidence="7">
    <location>
        <begin position="398"/>
        <end position="534"/>
    </location>
</feature>
<dbReference type="InterPro" id="IPR036188">
    <property type="entry name" value="FAD/NAD-bd_sf"/>
</dbReference>
<comment type="caution">
    <text evidence="8">The sequence shown here is derived from an EMBL/GenBank/DDBJ whole genome shotgun (WGS) entry which is preliminary data.</text>
</comment>
<dbReference type="OrthoDB" id="9785276at2"/>
<name>A0A6C1KB82_XANAU</name>
<reference evidence="8 9" key="1">
    <citation type="submission" date="2019-05" db="EMBL/GenBank/DDBJ databases">
        <authorList>
            <person name="Zhou X."/>
        </authorList>
    </citation>
    <scope>NUCLEOTIDE SEQUENCE [LARGE SCALE GENOMIC DNA]</scope>
    <source>
        <strain evidence="8 9">DSM 432</strain>
    </source>
</reference>
<evidence type="ECO:0000256" key="5">
    <source>
        <dbReference type="PIRSR" id="PIRSR000137-2"/>
    </source>
</evidence>
<dbReference type="InterPro" id="IPR007867">
    <property type="entry name" value="GMC_OxRtase_C"/>
</dbReference>
<evidence type="ECO:0000313" key="9">
    <source>
        <dbReference type="Proteomes" id="UP000305131"/>
    </source>
</evidence>
<sequence>MQRQNEKAAERLEGDYDYIVVGAGTAGCIVANRLSADARKRVLILEAGGHDNWIWFHIPVGYLFAIGNPRADWMFRTDPEPGLNGRSLAYPRGKVIGGCSAINAMISMRGQAADYDHWRQLGLAGWGWDDVLPAFKSLEDHFLGASDIHGTGGGWRIEAPRIAWPVLDKVAQAAGEMGIRSVPDFNTGDNEGVGYFHVNQKLGRRWSSARGFLKPALSRPNLRLETGVLVDRLVIENGRAVGVRYQQNGRLVEARSRGEVILSAGSIGSTQVLHRSGIGPGEWLSALGIETVRDRPGVGRNLQDHLQQRAIYKVNGIRTLNETYYSLPRRALMGVDYALRRRGPLTMAPSQLGIFTRSDPRQERANIQFHVQPLSLDKFGEPLHRFPAITVAACNLRPTSRGVVRLTSRALDAAPQIAPNYLATDEDRQVAADAIRVTRRLMRQQALSPYQPEEYLPGPLVGEDDASLAKAAGDIGTTIFHPVGTAKMGRPDDPMAVVDERLRVYGIEGLRVIDASVMPTITSGNTNTPTAMIAEKGARLAIEDAALGASSATAAA</sequence>
<dbReference type="InterPro" id="IPR012132">
    <property type="entry name" value="GMC_OxRdtase"/>
</dbReference>
<dbReference type="Gene3D" id="3.50.50.60">
    <property type="entry name" value="FAD/NAD(P)-binding domain"/>
    <property type="match status" value="1"/>
</dbReference>
<accession>A0A6C1KB82</accession>
<proteinExistence type="inferred from homology"/>
<dbReference type="AlphaFoldDB" id="A0A6C1KB82"/>
<feature type="domain" description="Glucose-methanol-choline oxidoreductase N-terminal" evidence="6">
    <location>
        <begin position="16"/>
        <end position="306"/>
    </location>
</feature>
<protein>
    <submittedName>
        <fullName evidence="8">Choline dehydrogenase</fullName>
    </submittedName>
</protein>
<evidence type="ECO:0000256" key="3">
    <source>
        <dbReference type="ARBA" id="ARBA00022630"/>
    </source>
</evidence>
<dbReference type="GO" id="GO:0050660">
    <property type="term" value="F:flavin adenine dinucleotide binding"/>
    <property type="evidence" value="ECO:0007669"/>
    <property type="project" value="InterPro"/>
</dbReference>
<evidence type="ECO:0000256" key="2">
    <source>
        <dbReference type="ARBA" id="ARBA00010790"/>
    </source>
</evidence>
<dbReference type="Proteomes" id="UP000305131">
    <property type="component" value="Unassembled WGS sequence"/>
</dbReference>
<dbReference type="PROSITE" id="PS51257">
    <property type="entry name" value="PROKAR_LIPOPROTEIN"/>
    <property type="match status" value="1"/>
</dbReference>
<dbReference type="SUPFAM" id="SSF54373">
    <property type="entry name" value="FAD-linked reductases, C-terminal domain"/>
    <property type="match status" value="1"/>
</dbReference>
<keyword evidence="4 5" id="KW-0274">FAD</keyword>
<dbReference type="Pfam" id="PF05199">
    <property type="entry name" value="GMC_oxred_C"/>
    <property type="match status" value="1"/>
</dbReference>
<evidence type="ECO:0000313" key="8">
    <source>
        <dbReference type="EMBL" id="TLX41559.1"/>
    </source>
</evidence>
<evidence type="ECO:0000256" key="1">
    <source>
        <dbReference type="ARBA" id="ARBA00001974"/>
    </source>
</evidence>
<dbReference type="GeneID" id="95775564"/>
<dbReference type="SUPFAM" id="SSF51905">
    <property type="entry name" value="FAD/NAD(P)-binding domain"/>
    <property type="match status" value="1"/>
</dbReference>
<dbReference type="PIRSF" id="PIRSF000137">
    <property type="entry name" value="Alcohol_oxidase"/>
    <property type="match status" value="1"/>
</dbReference>
<evidence type="ECO:0000256" key="4">
    <source>
        <dbReference type="ARBA" id="ARBA00022827"/>
    </source>
</evidence>
<organism evidence="8 9">
    <name type="scientific">Xanthobacter autotrophicus</name>
    <dbReference type="NCBI Taxonomy" id="280"/>
    <lineage>
        <taxon>Bacteria</taxon>
        <taxon>Pseudomonadati</taxon>
        <taxon>Pseudomonadota</taxon>
        <taxon>Alphaproteobacteria</taxon>
        <taxon>Hyphomicrobiales</taxon>
        <taxon>Xanthobacteraceae</taxon>
        <taxon>Xanthobacter</taxon>
    </lineage>
</organism>
<comment type="similarity">
    <text evidence="2">Belongs to the GMC oxidoreductase family.</text>
</comment>
<gene>
    <name evidence="8" type="ORF">FBQ73_19110</name>
</gene>
<evidence type="ECO:0000259" key="6">
    <source>
        <dbReference type="Pfam" id="PF00732"/>
    </source>
</evidence>
<evidence type="ECO:0000259" key="7">
    <source>
        <dbReference type="Pfam" id="PF05199"/>
    </source>
</evidence>
<dbReference type="EMBL" id="VAUP01000037">
    <property type="protein sequence ID" value="TLX41559.1"/>
    <property type="molecule type" value="Genomic_DNA"/>
</dbReference>
<dbReference type="Gene3D" id="3.30.560.10">
    <property type="entry name" value="Glucose Oxidase, domain 3"/>
    <property type="match status" value="1"/>
</dbReference>
<dbReference type="RefSeq" id="WP_138401069.1">
    <property type="nucleotide sequence ID" value="NZ_JBAFVI010000006.1"/>
</dbReference>
<feature type="binding site" evidence="5">
    <location>
        <position position="230"/>
    </location>
    <ligand>
        <name>FAD</name>
        <dbReference type="ChEBI" id="CHEBI:57692"/>
    </ligand>
</feature>